<dbReference type="EMBL" id="PUHW01000295">
    <property type="protein sequence ID" value="KAG0687225.1"/>
    <property type="molecule type" value="Genomic_DNA"/>
</dbReference>
<feature type="region of interest" description="Disordered" evidence="2">
    <location>
        <begin position="103"/>
        <end position="126"/>
    </location>
</feature>
<feature type="coiled-coil region" evidence="1">
    <location>
        <begin position="494"/>
        <end position="587"/>
    </location>
</feature>
<dbReference type="AlphaFoldDB" id="A0A9P6WHF1"/>
<dbReference type="Proteomes" id="UP000697127">
    <property type="component" value="Unassembled WGS sequence"/>
</dbReference>
<protein>
    <submittedName>
        <fullName evidence="3">Uncharacterized protein</fullName>
    </submittedName>
</protein>
<evidence type="ECO:0000313" key="3">
    <source>
        <dbReference type="EMBL" id="KAG0687225.1"/>
    </source>
</evidence>
<proteinExistence type="predicted"/>
<comment type="caution">
    <text evidence="3">The sequence shown here is derived from an EMBL/GenBank/DDBJ whole genome shotgun (WGS) entry which is preliminary data.</text>
</comment>
<keyword evidence="1" id="KW-0175">Coiled coil</keyword>
<reference evidence="3" key="1">
    <citation type="submission" date="2020-11" db="EMBL/GenBank/DDBJ databases">
        <title>Kefir isolates.</title>
        <authorList>
            <person name="Marcisauskas S."/>
            <person name="Kim Y."/>
            <person name="Blasche S."/>
        </authorList>
    </citation>
    <scope>NUCLEOTIDE SEQUENCE</scope>
    <source>
        <strain evidence="3">Olga-1</strain>
    </source>
</reference>
<feature type="compositionally biased region" description="Polar residues" evidence="2">
    <location>
        <begin position="1"/>
        <end position="28"/>
    </location>
</feature>
<feature type="region of interest" description="Disordered" evidence="2">
    <location>
        <begin position="138"/>
        <end position="166"/>
    </location>
</feature>
<keyword evidence="4" id="KW-1185">Reference proteome</keyword>
<sequence length="600" mass="68311">MSEQKPNQQGISQTPLIPLSITPSINENATITTQATPPTPPEVLPKQTPSRVPSISRKALSRNISMRNSRATSLIIPVMPEKDDNADNDITGNNFVDMQNSIITPDSPVLPMRPPHTPARPTHEEFQPQALESYGMDRIKGSEFSPVSNSKFSRRRSRSIDSGKSDLSFKEESYKTTKERYLIQSRKFQIENIINILSNAKLTVSNNTYFEKLHSSNDYIEVLSEIRASSFDTGNLPILYSLLLNSLKLKEDTFQIANSIQFDKETNSKFDSLINDLSPLIRSNEQQKQQFKNDLMKIYSVISITNEVSSKDHMESSTEKISIKPNAFVAAFVYRCASHNILPQAVIVAMMIDEFIIKSNEKSREFQFLLLRSIETIDPQMLLEESEKANPLSYVLNLINSNKFWCHFVLLLFKNDVTLNNHPLGLTNVLHRFVIYGVNSLIDVIIELRKELGIFNFGVKLNSQAPPLCDLVRFHREFLILNDSASAHQVSYSLEKLATKNQELEEILNEKKNAYNDLLHNYKQLNEEKISVAQQIQNLTNTNSTLAAEKRSLNAQVDQALGQFDVIKQTMEKNKRVQELNDSMSKEIGRLIKENQKLRT</sequence>
<evidence type="ECO:0000313" key="4">
    <source>
        <dbReference type="Proteomes" id="UP000697127"/>
    </source>
</evidence>
<evidence type="ECO:0000256" key="1">
    <source>
        <dbReference type="SAM" id="Coils"/>
    </source>
</evidence>
<accession>A0A9P6WHF1</accession>
<name>A0A9P6WHF1_9ASCO</name>
<organism evidence="3 4">
    <name type="scientific">Pichia californica</name>
    <dbReference type="NCBI Taxonomy" id="460514"/>
    <lineage>
        <taxon>Eukaryota</taxon>
        <taxon>Fungi</taxon>
        <taxon>Dikarya</taxon>
        <taxon>Ascomycota</taxon>
        <taxon>Saccharomycotina</taxon>
        <taxon>Pichiomycetes</taxon>
        <taxon>Pichiales</taxon>
        <taxon>Pichiaceae</taxon>
        <taxon>Pichia</taxon>
    </lineage>
</organism>
<evidence type="ECO:0000256" key="2">
    <source>
        <dbReference type="SAM" id="MobiDB-lite"/>
    </source>
</evidence>
<gene>
    <name evidence="3" type="ORF">C6P40_002641</name>
</gene>
<feature type="region of interest" description="Disordered" evidence="2">
    <location>
        <begin position="1"/>
        <end position="64"/>
    </location>
</feature>